<dbReference type="EMBL" id="PQIB02000018">
    <property type="protein sequence ID" value="RLM54686.1"/>
    <property type="molecule type" value="Genomic_DNA"/>
</dbReference>
<feature type="region of interest" description="Disordered" evidence="1">
    <location>
        <begin position="241"/>
        <end position="279"/>
    </location>
</feature>
<gene>
    <name evidence="2" type="ORF">C2845_PM10G15370</name>
</gene>
<comment type="caution">
    <text evidence="2">The sequence shown here is derived from an EMBL/GenBank/DDBJ whole genome shotgun (WGS) entry which is preliminary data.</text>
</comment>
<accession>A0A3L6PE51</accession>
<feature type="region of interest" description="Disordered" evidence="1">
    <location>
        <begin position="59"/>
        <end position="98"/>
    </location>
</feature>
<dbReference type="Proteomes" id="UP000275267">
    <property type="component" value="Unassembled WGS sequence"/>
</dbReference>
<dbReference type="AlphaFoldDB" id="A0A3L6PE51"/>
<proteinExistence type="predicted"/>
<feature type="region of interest" description="Disordered" evidence="1">
    <location>
        <begin position="183"/>
        <end position="228"/>
    </location>
</feature>
<keyword evidence="3" id="KW-1185">Reference proteome</keyword>
<feature type="compositionally biased region" description="Basic and acidic residues" evidence="1">
    <location>
        <begin position="258"/>
        <end position="269"/>
    </location>
</feature>
<evidence type="ECO:0000313" key="2">
    <source>
        <dbReference type="EMBL" id="RLM54686.1"/>
    </source>
</evidence>
<feature type="compositionally biased region" description="Basic residues" evidence="1">
    <location>
        <begin position="59"/>
        <end position="68"/>
    </location>
</feature>
<protein>
    <submittedName>
        <fullName evidence="2">Uncharacterized protein</fullName>
    </submittedName>
</protein>
<organism evidence="2 3">
    <name type="scientific">Panicum miliaceum</name>
    <name type="common">Proso millet</name>
    <name type="synonym">Broomcorn millet</name>
    <dbReference type="NCBI Taxonomy" id="4540"/>
    <lineage>
        <taxon>Eukaryota</taxon>
        <taxon>Viridiplantae</taxon>
        <taxon>Streptophyta</taxon>
        <taxon>Embryophyta</taxon>
        <taxon>Tracheophyta</taxon>
        <taxon>Spermatophyta</taxon>
        <taxon>Magnoliopsida</taxon>
        <taxon>Liliopsida</taxon>
        <taxon>Poales</taxon>
        <taxon>Poaceae</taxon>
        <taxon>PACMAD clade</taxon>
        <taxon>Panicoideae</taxon>
        <taxon>Panicodae</taxon>
        <taxon>Paniceae</taxon>
        <taxon>Panicinae</taxon>
        <taxon>Panicum</taxon>
        <taxon>Panicum sect. Panicum</taxon>
    </lineage>
</organism>
<reference evidence="3" key="1">
    <citation type="journal article" date="2019" name="Nat. Commun.">
        <title>The genome of broomcorn millet.</title>
        <authorList>
            <person name="Zou C."/>
            <person name="Miki D."/>
            <person name="Li D."/>
            <person name="Tang Q."/>
            <person name="Xiao L."/>
            <person name="Rajput S."/>
            <person name="Deng P."/>
            <person name="Jia W."/>
            <person name="Huang R."/>
            <person name="Zhang M."/>
            <person name="Sun Y."/>
            <person name="Hu J."/>
            <person name="Fu X."/>
            <person name="Schnable P.S."/>
            <person name="Li F."/>
            <person name="Zhang H."/>
            <person name="Feng B."/>
            <person name="Zhu X."/>
            <person name="Liu R."/>
            <person name="Schnable J.C."/>
            <person name="Zhu J.-K."/>
            <person name="Zhang H."/>
        </authorList>
    </citation>
    <scope>NUCLEOTIDE SEQUENCE [LARGE SCALE GENOMIC DNA]</scope>
</reference>
<name>A0A3L6PE51_PANMI</name>
<feature type="region of interest" description="Disordered" evidence="1">
    <location>
        <begin position="1"/>
        <end position="38"/>
    </location>
</feature>
<sequence length="279" mass="29926">MGLQDDAPNGENDALGCHRHRHQQEHRPGFRPENPIPSCTLTAQHARTAAMEALLGRRRRRASSRRGHLAPSHCLLPAAPPPRTLARSSQRASATPTRLRGLRFASSSPCSLLAPVATVAQPHCTTRGPPSRRHPPRAARGLHTPCRGCRRARSPCPAPRPPLCLPLGRRRHRAAPPVACWRGSGAADPVARRPDPPTAGPDPLHRCSNVPPGHGHLAPSRPSARGPHWPSCPVVTFLAGRRASGGPLGRRRGREGRRRGLEAVARESPRSLCGSDTGG</sequence>
<feature type="region of interest" description="Disordered" evidence="1">
    <location>
        <begin position="122"/>
        <end position="142"/>
    </location>
</feature>
<evidence type="ECO:0000313" key="3">
    <source>
        <dbReference type="Proteomes" id="UP000275267"/>
    </source>
</evidence>
<evidence type="ECO:0000256" key="1">
    <source>
        <dbReference type="SAM" id="MobiDB-lite"/>
    </source>
</evidence>